<keyword evidence="5" id="KW-0460">Magnesium</keyword>
<protein>
    <submittedName>
        <fullName evidence="8">Polyprenyl synthetase family protein</fullName>
    </submittedName>
</protein>
<evidence type="ECO:0000313" key="8">
    <source>
        <dbReference type="EMBL" id="MBC6009203.1"/>
    </source>
</evidence>
<dbReference type="SFLD" id="SFLDG01017">
    <property type="entry name" value="Polyprenyl_Transferase_Like"/>
    <property type="match status" value="1"/>
</dbReference>
<dbReference type="CDD" id="cd00685">
    <property type="entry name" value="Trans_IPPS_HT"/>
    <property type="match status" value="1"/>
</dbReference>
<keyword evidence="4" id="KW-0479">Metal-binding</keyword>
<dbReference type="InterPro" id="IPR033749">
    <property type="entry name" value="Polyprenyl_synt_CS"/>
</dbReference>
<name>A0ABR7K908_9FIRM</name>
<dbReference type="InterPro" id="IPR008949">
    <property type="entry name" value="Isoprenoid_synthase_dom_sf"/>
</dbReference>
<dbReference type="SFLD" id="SFLDS00005">
    <property type="entry name" value="Isoprenoid_Synthase_Type_I"/>
    <property type="match status" value="1"/>
</dbReference>
<evidence type="ECO:0000256" key="6">
    <source>
        <dbReference type="ARBA" id="ARBA00023229"/>
    </source>
</evidence>
<comment type="similarity">
    <text evidence="2 7">Belongs to the FPP/GGPP synthase family.</text>
</comment>
<dbReference type="Gene3D" id="1.10.600.10">
    <property type="entry name" value="Farnesyl Diphosphate Synthase"/>
    <property type="match status" value="1"/>
</dbReference>
<evidence type="ECO:0000256" key="1">
    <source>
        <dbReference type="ARBA" id="ARBA00001946"/>
    </source>
</evidence>
<dbReference type="PANTHER" id="PTHR43281:SF1">
    <property type="entry name" value="FARNESYL DIPHOSPHATE SYNTHASE"/>
    <property type="match status" value="1"/>
</dbReference>
<comment type="cofactor">
    <cofactor evidence="1">
        <name>Mg(2+)</name>
        <dbReference type="ChEBI" id="CHEBI:18420"/>
    </cofactor>
</comment>
<evidence type="ECO:0000256" key="4">
    <source>
        <dbReference type="ARBA" id="ARBA00022723"/>
    </source>
</evidence>
<evidence type="ECO:0000313" key="9">
    <source>
        <dbReference type="Proteomes" id="UP000603474"/>
    </source>
</evidence>
<reference evidence="8 9" key="1">
    <citation type="submission" date="2020-08" db="EMBL/GenBank/DDBJ databases">
        <authorList>
            <person name="Liu C."/>
            <person name="Sun Q."/>
        </authorList>
    </citation>
    <scope>NUCLEOTIDE SEQUENCE [LARGE SCALE GENOMIC DNA]</scope>
    <source>
        <strain evidence="8 9">NSJ-22</strain>
    </source>
</reference>
<dbReference type="NCBIfam" id="NF045485">
    <property type="entry name" value="FPPsyn"/>
    <property type="match status" value="1"/>
</dbReference>
<keyword evidence="9" id="KW-1185">Reference proteome</keyword>
<dbReference type="Pfam" id="PF00348">
    <property type="entry name" value="polyprenyl_synt"/>
    <property type="match status" value="1"/>
</dbReference>
<dbReference type="Proteomes" id="UP000603474">
    <property type="component" value="Unassembled WGS sequence"/>
</dbReference>
<dbReference type="PANTHER" id="PTHR43281">
    <property type="entry name" value="FARNESYL DIPHOSPHATE SYNTHASE"/>
    <property type="match status" value="1"/>
</dbReference>
<evidence type="ECO:0000256" key="2">
    <source>
        <dbReference type="ARBA" id="ARBA00006706"/>
    </source>
</evidence>
<sequence>MMMNNMIEEVNERLKEILSQYRPGLVKEAMTYSVMAGGKRLRPLLFIQTLRAYNVDYHKYIDIACAIEMIHTYSLIHDDLPGMDNDDLRRGKPTCHKQFDEATAILAGDALLNESMNVILRMDLNDALKLKVLGSLYQASGLGGMIYGQQQDMYFESHKASLEELQAIHHDKTGALISVPMKIAGLIAKEEDANALEDIGFKLGLAFQIQDDILDVTSTTETLGKRVGSDITNHKSTYVSLLGLEESQKRVEDLFEECLADVYGLQLNHGLMIELFQIIMKRVN</sequence>
<evidence type="ECO:0000256" key="5">
    <source>
        <dbReference type="ARBA" id="ARBA00022842"/>
    </source>
</evidence>
<evidence type="ECO:0000256" key="7">
    <source>
        <dbReference type="RuleBase" id="RU004466"/>
    </source>
</evidence>
<evidence type="ECO:0000256" key="3">
    <source>
        <dbReference type="ARBA" id="ARBA00022679"/>
    </source>
</evidence>
<keyword evidence="6" id="KW-0414">Isoprene biosynthesis</keyword>
<comment type="caution">
    <text evidence="8">The sequence shown here is derived from an EMBL/GenBank/DDBJ whole genome shotgun (WGS) entry which is preliminary data.</text>
</comment>
<accession>A0ABR7K908</accession>
<dbReference type="InterPro" id="IPR000092">
    <property type="entry name" value="Polyprenyl_synt"/>
</dbReference>
<dbReference type="InterPro" id="IPR053378">
    <property type="entry name" value="Prenyl_diphosphate_synthase"/>
</dbReference>
<dbReference type="PROSITE" id="PS00444">
    <property type="entry name" value="POLYPRENYL_SYNTHASE_2"/>
    <property type="match status" value="1"/>
</dbReference>
<dbReference type="SUPFAM" id="SSF48576">
    <property type="entry name" value="Terpenoid synthases"/>
    <property type="match status" value="1"/>
</dbReference>
<dbReference type="PROSITE" id="PS00723">
    <property type="entry name" value="POLYPRENYL_SYNTHASE_1"/>
    <property type="match status" value="1"/>
</dbReference>
<dbReference type="EMBL" id="JACRWG010000005">
    <property type="protein sequence ID" value="MBC6009203.1"/>
    <property type="molecule type" value="Genomic_DNA"/>
</dbReference>
<organism evidence="8 9">
    <name type="scientific">Catenibacterium faecis</name>
    <dbReference type="NCBI Taxonomy" id="2764323"/>
    <lineage>
        <taxon>Bacteria</taxon>
        <taxon>Bacillati</taxon>
        <taxon>Bacillota</taxon>
        <taxon>Erysipelotrichia</taxon>
        <taxon>Erysipelotrichales</taxon>
        <taxon>Coprobacillaceae</taxon>
        <taxon>Catenibacterium</taxon>
    </lineage>
</organism>
<proteinExistence type="inferred from homology"/>
<gene>
    <name evidence="8" type="ORF">H8909_02925</name>
</gene>
<keyword evidence="3 7" id="KW-0808">Transferase</keyword>